<evidence type="ECO:0000259" key="1">
    <source>
        <dbReference type="Pfam" id="PF13443"/>
    </source>
</evidence>
<dbReference type="GO" id="GO:0003677">
    <property type="term" value="F:DNA binding"/>
    <property type="evidence" value="ECO:0007669"/>
    <property type="project" value="InterPro"/>
</dbReference>
<dbReference type="SUPFAM" id="SSF47413">
    <property type="entry name" value="lambda repressor-like DNA-binding domains"/>
    <property type="match status" value="1"/>
</dbReference>
<dbReference type="RefSeq" id="WP_271735353.1">
    <property type="nucleotide sequence ID" value="NZ_CP116590.1"/>
</dbReference>
<reference evidence="2" key="1">
    <citation type="submission" date="2023-01" db="EMBL/GenBank/DDBJ databases">
        <title>Oxazolidinone resistance genes in florfenicol resistant enterococci from beef cattle and veal calves at slaughter.</title>
        <authorList>
            <person name="Biggel M."/>
        </authorList>
    </citation>
    <scope>NUCLEOTIDE SEQUENCE</scope>
    <source>
        <strain evidence="2">K79-1</strain>
    </source>
</reference>
<dbReference type="Proteomes" id="UP001179483">
    <property type="component" value="Chromosome"/>
</dbReference>
<dbReference type="EMBL" id="CP116590">
    <property type="protein sequence ID" value="WCG37078.1"/>
    <property type="molecule type" value="Genomic_DNA"/>
</dbReference>
<feature type="domain" description="HTH cro/C1-type" evidence="1">
    <location>
        <begin position="7"/>
        <end position="61"/>
    </location>
</feature>
<dbReference type="AlphaFoldDB" id="A0AAF0BDT7"/>
<dbReference type="InterPro" id="IPR001387">
    <property type="entry name" value="Cro/C1-type_HTH"/>
</dbReference>
<dbReference type="Pfam" id="PF13443">
    <property type="entry name" value="HTH_26"/>
    <property type="match status" value="1"/>
</dbReference>
<proteinExistence type="predicted"/>
<sequence length="69" mass="7697">MGLYDTIKGIAEEKGVSVYRIEKDLKLSNGQISKWNKVTPYSITLYRVAQYLGVSIEDILEEGDTNGNA</sequence>
<dbReference type="InterPro" id="IPR010982">
    <property type="entry name" value="Lambda_DNA-bd_dom_sf"/>
</dbReference>
<accession>A0AAF0BDT7</accession>
<name>A0AAF0BDT7_9LACT</name>
<evidence type="ECO:0000313" key="3">
    <source>
        <dbReference type="Proteomes" id="UP001179483"/>
    </source>
</evidence>
<dbReference type="Gene3D" id="1.10.260.40">
    <property type="entry name" value="lambda repressor-like DNA-binding domains"/>
    <property type="match status" value="1"/>
</dbReference>
<organism evidence="2 3">
    <name type="scientific">Aerococcus urinaeequi</name>
    <dbReference type="NCBI Taxonomy" id="51665"/>
    <lineage>
        <taxon>Bacteria</taxon>
        <taxon>Bacillati</taxon>
        <taxon>Bacillota</taxon>
        <taxon>Bacilli</taxon>
        <taxon>Lactobacillales</taxon>
        <taxon>Aerococcaceae</taxon>
        <taxon>Aerococcus</taxon>
    </lineage>
</organism>
<gene>
    <name evidence="2" type="ORF">PML80_06010</name>
</gene>
<protein>
    <submittedName>
        <fullName evidence="2">Helix-turn-helix transcriptional regulator</fullName>
    </submittedName>
</protein>
<evidence type="ECO:0000313" key="2">
    <source>
        <dbReference type="EMBL" id="WCG37078.1"/>
    </source>
</evidence>